<reference evidence="9 10" key="1">
    <citation type="submission" date="2017-09" db="EMBL/GenBank/DDBJ databases">
        <authorList>
            <person name="Ehlers B."/>
            <person name="Leendertz F.H."/>
        </authorList>
    </citation>
    <scope>NUCLEOTIDE SEQUENCE [LARGE SCALE GENOMIC DNA]</scope>
    <source>
        <strain evidence="9 10">USBA 140</strain>
    </source>
</reference>
<keyword evidence="3" id="KW-0479">Metal-binding</keyword>
<dbReference type="InterPro" id="IPR004659">
    <property type="entry name" value="RNase_E/G"/>
</dbReference>
<dbReference type="RefSeq" id="WP_097281627.1">
    <property type="nucleotide sequence ID" value="NZ_OCNJ01000018.1"/>
</dbReference>
<evidence type="ECO:0000259" key="8">
    <source>
        <dbReference type="Pfam" id="PF10150"/>
    </source>
</evidence>
<keyword evidence="2" id="KW-0540">Nuclease</keyword>
<dbReference type="Pfam" id="PF10150">
    <property type="entry name" value="RNase_E_G"/>
    <property type="match status" value="1"/>
</dbReference>
<gene>
    <name evidence="9" type="ORF">SAMN05421508_11823</name>
</gene>
<evidence type="ECO:0000256" key="6">
    <source>
        <dbReference type="ARBA" id="ARBA00022842"/>
    </source>
</evidence>
<evidence type="ECO:0000313" key="10">
    <source>
        <dbReference type="Proteomes" id="UP000219621"/>
    </source>
</evidence>
<evidence type="ECO:0000313" key="9">
    <source>
        <dbReference type="EMBL" id="SOE01406.1"/>
    </source>
</evidence>
<dbReference type="Gene3D" id="2.40.50.140">
    <property type="entry name" value="Nucleic acid-binding proteins"/>
    <property type="match status" value="1"/>
</dbReference>
<dbReference type="GO" id="GO:0016787">
    <property type="term" value="F:hydrolase activity"/>
    <property type="evidence" value="ECO:0007669"/>
    <property type="project" value="UniProtKB-KW"/>
</dbReference>
<comment type="cofactor">
    <cofactor evidence="1">
        <name>Mg(2+)</name>
        <dbReference type="ChEBI" id="CHEBI:18420"/>
    </cofactor>
</comment>
<dbReference type="AlphaFoldDB" id="A0A286H1R7"/>
<dbReference type="GO" id="GO:0004540">
    <property type="term" value="F:RNA nuclease activity"/>
    <property type="evidence" value="ECO:0007669"/>
    <property type="project" value="InterPro"/>
</dbReference>
<proteinExistence type="predicted"/>
<dbReference type="OrthoDB" id="9804278at2"/>
<evidence type="ECO:0000256" key="2">
    <source>
        <dbReference type="ARBA" id="ARBA00022722"/>
    </source>
</evidence>
<dbReference type="InterPro" id="IPR012340">
    <property type="entry name" value="NA-bd_OB-fold"/>
</dbReference>
<evidence type="ECO:0000256" key="3">
    <source>
        <dbReference type="ARBA" id="ARBA00022723"/>
    </source>
</evidence>
<dbReference type="SUPFAM" id="SSF50249">
    <property type="entry name" value="Nucleic acid-binding proteins"/>
    <property type="match status" value="1"/>
</dbReference>
<dbReference type="GO" id="GO:0005737">
    <property type="term" value="C:cytoplasm"/>
    <property type="evidence" value="ECO:0007669"/>
    <property type="project" value="TreeGrafter"/>
</dbReference>
<evidence type="ECO:0000256" key="7">
    <source>
        <dbReference type="ARBA" id="ARBA00022884"/>
    </source>
</evidence>
<dbReference type="GO" id="GO:0046872">
    <property type="term" value="F:metal ion binding"/>
    <property type="evidence" value="ECO:0007669"/>
    <property type="project" value="UniProtKB-KW"/>
</dbReference>
<keyword evidence="6" id="KW-0460">Magnesium</keyword>
<keyword evidence="4" id="KW-0255">Endonuclease</keyword>
<name>A0A286H1R7_9PROT</name>
<keyword evidence="10" id="KW-1185">Reference proteome</keyword>
<dbReference type="PANTHER" id="PTHR30001:SF1">
    <property type="entry name" value="RIBONUCLEASE E_G-LIKE PROTEIN, CHLOROPLASTIC"/>
    <property type="match status" value="1"/>
</dbReference>
<protein>
    <submittedName>
        <fullName evidence="9">Ribonuclease E/ribonuclease G</fullName>
    </submittedName>
</protein>
<accession>A0A286H1R7</accession>
<dbReference type="CDD" id="cd04453">
    <property type="entry name" value="S1_RNase_E"/>
    <property type="match status" value="1"/>
</dbReference>
<dbReference type="Proteomes" id="UP000219621">
    <property type="component" value="Unassembled WGS sequence"/>
</dbReference>
<dbReference type="GO" id="GO:0003723">
    <property type="term" value="F:RNA binding"/>
    <property type="evidence" value="ECO:0007669"/>
    <property type="project" value="UniProtKB-KW"/>
</dbReference>
<evidence type="ECO:0000256" key="4">
    <source>
        <dbReference type="ARBA" id="ARBA00022759"/>
    </source>
</evidence>
<keyword evidence="5" id="KW-0378">Hydrolase</keyword>
<evidence type="ECO:0000256" key="5">
    <source>
        <dbReference type="ARBA" id="ARBA00022801"/>
    </source>
</evidence>
<feature type="domain" description="RNA-binding protein AU-1/Ribonuclease E/G" evidence="8">
    <location>
        <begin position="112"/>
        <end position="356"/>
    </location>
</feature>
<keyword evidence="7" id="KW-0694">RNA-binding</keyword>
<dbReference type="InterPro" id="IPR019307">
    <property type="entry name" value="RNA-bd_AU-1/RNase_E/G"/>
</dbReference>
<organism evidence="9 10">
    <name type="scientific">Caenispirillum bisanense</name>
    <dbReference type="NCBI Taxonomy" id="414052"/>
    <lineage>
        <taxon>Bacteria</taxon>
        <taxon>Pseudomonadati</taxon>
        <taxon>Pseudomonadota</taxon>
        <taxon>Alphaproteobacteria</taxon>
        <taxon>Rhodospirillales</taxon>
        <taxon>Novispirillaceae</taxon>
        <taxon>Caenispirillum</taxon>
    </lineage>
</organism>
<dbReference type="GO" id="GO:0004519">
    <property type="term" value="F:endonuclease activity"/>
    <property type="evidence" value="ECO:0007669"/>
    <property type="project" value="UniProtKB-KW"/>
</dbReference>
<dbReference type="PANTHER" id="PTHR30001">
    <property type="entry name" value="RIBONUCLEASE"/>
    <property type="match status" value="1"/>
</dbReference>
<sequence length="446" mass="46382">MLPPCRILVSDSPGERRAAVLDGAERVVAVFHARTGDAEVGSLHLGRVTGRLPDGRAAFVDIGGDGPPGFLNATDVRGGLPAEGAAVIVQVTAEARREKGPRLTAKLSFTDSVLAYTPHRPGVSVSSKLPADLRDILRIALSALLDPGEGAVVRTGATGPELPASLDAHRAAWKAAQAAAETGRPPLRLSPPADGLADALALCPDPEEIVFDHAPALTAARRAHAALAGRMRAEGRDLFAQEGVDEAIEQALQPVVPLPCGGRLVIEPTAALVAVDVDAGPAAPAVANTEAMAELVRQLDLRGLAGMIVCDVVPDQADRSRRGLLEDLRLRLAGTAVPTHIAGVSRLGLVELRRDRGRAPLAERLGDGSGRLSDASLALAALRRAVWQAAAEPGGGPLVLTLAPAVAEAARPFLAEAEARLHRPVVLDPRPDCPRKRVEIASSHRS</sequence>
<dbReference type="EMBL" id="OCNJ01000018">
    <property type="protein sequence ID" value="SOE01406.1"/>
    <property type="molecule type" value="Genomic_DNA"/>
</dbReference>
<evidence type="ECO:0000256" key="1">
    <source>
        <dbReference type="ARBA" id="ARBA00001946"/>
    </source>
</evidence>
<dbReference type="GO" id="GO:0006364">
    <property type="term" value="P:rRNA processing"/>
    <property type="evidence" value="ECO:0007669"/>
    <property type="project" value="TreeGrafter"/>
</dbReference>